<sequence>MENRLFIGSICLSDLNAKAKEGHPAFSKANNGKIYVNVNLWHNEEPDQYEKVAQLQLSKPKDSKEATIYVGSFSLPKKKEPEAILPTDLLEDDDCPF</sequence>
<accession>A0A6J5MWY9</accession>
<proteinExistence type="predicted"/>
<name>A0A6J5MWY9_9CAUD</name>
<organism evidence="1">
    <name type="scientific">uncultured Caudovirales phage</name>
    <dbReference type="NCBI Taxonomy" id="2100421"/>
    <lineage>
        <taxon>Viruses</taxon>
        <taxon>Duplodnaviria</taxon>
        <taxon>Heunggongvirae</taxon>
        <taxon>Uroviricota</taxon>
        <taxon>Caudoviricetes</taxon>
        <taxon>Peduoviridae</taxon>
        <taxon>Maltschvirus</taxon>
        <taxon>Maltschvirus maltsch</taxon>
    </lineage>
</organism>
<reference evidence="1" key="1">
    <citation type="submission" date="2020-04" db="EMBL/GenBank/DDBJ databases">
        <authorList>
            <person name="Chiriac C."/>
            <person name="Salcher M."/>
            <person name="Ghai R."/>
            <person name="Kavagutti S V."/>
        </authorList>
    </citation>
    <scope>NUCLEOTIDE SEQUENCE</scope>
</reference>
<evidence type="ECO:0000313" key="1">
    <source>
        <dbReference type="EMBL" id="CAB4151454.1"/>
    </source>
</evidence>
<gene>
    <name evidence="1" type="ORF">UFOVP597_18</name>
</gene>
<dbReference type="EMBL" id="LR796564">
    <property type="protein sequence ID" value="CAB4151454.1"/>
    <property type="molecule type" value="Genomic_DNA"/>
</dbReference>
<protein>
    <submittedName>
        <fullName evidence="1">Uncharacterized protein</fullName>
    </submittedName>
</protein>